<dbReference type="Proteomes" id="UP000799437">
    <property type="component" value="Unassembled WGS sequence"/>
</dbReference>
<sequence length="135" mass="15792">MSIPKNLASKYTRLLTLWPTDPLRQFTFRTVLQKRLTKHNESASRTQATTTTTPPAPAPAPVSPQQQASEVVQINALFSLVEDRYATKYKLSEKYTRPRANPEYYARLMRELDEAPTRSRFSNWVRSWKGYLRWQ</sequence>
<dbReference type="GO" id="GO:0061671">
    <property type="term" value="C:Cbp3p-Cbp6 complex"/>
    <property type="evidence" value="ECO:0007669"/>
    <property type="project" value="InterPro"/>
</dbReference>
<evidence type="ECO:0000256" key="1">
    <source>
        <dbReference type="SAM" id="MobiDB-lite"/>
    </source>
</evidence>
<dbReference type="Pfam" id="PF20180">
    <property type="entry name" value="UQCC2_CBP6"/>
    <property type="match status" value="1"/>
</dbReference>
<feature type="region of interest" description="Disordered" evidence="1">
    <location>
        <begin position="37"/>
        <end position="66"/>
    </location>
</feature>
<dbReference type="InterPro" id="IPR037653">
    <property type="entry name" value="Cbp6"/>
</dbReference>
<dbReference type="AlphaFoldDB" id="A0A6A6WAK6"/>
<dbReference type="GeneID" id="54485077"/>
<dbReference type="PANTHER" id="PTHR28250:SF1">
    <property type="entry name" value="CYTOCHROME B PRE-MRNA-PROCESSING PROTEIN 6"/>
    <property type="match status" value="1"/>
</dbReference>
<dbReference type="GO" id="GO:0034551">
    <property type="term" value="P:mitochondrial respiratory chain complex III assembly"/>
    <property type="evidence" value="ECO:0007669"/>
    <property type="project" value="TreeGrafter"/>
</dbReference>
<organism evidence="2 3">
    <name type="scientific">Pseudovirgaria hyperparasitica</name>
    <dbReference type="NCBI Taxonomy" id="470096"/>
    <lineage>
        <taxon>Eukaryota</taxon>
        <taxon>Fungi</taxon>
        <taxon>Dikarya</taxon>
        <taxon>Ascomycota</taxon>
        <taxon>Pezizomycotina</taxon>
        <taxon>Dothideomycetes</taxon>
        <taxon>Dothideomycetes incertae sedis</taxon>
        <taxon>Acrospermales</taxon>
        <taxon>Acrospermaceae</taxon>
        <taxon>Pseudovirgaria</taxon>
    </lineage>
</organism>
<proteinExistence type="predicted"/>
<gene>
    <name evidence="2" type="ORF">EJ05DRAFT_476412</name>
</gene>
<dbReference type="OrthoDB" id="2107880at2759"/>
<feature type="compositionally biased region" description="Low complexity" evidence="1">
    <location>
        <begin position="43"/>
        <end position="53"/>
    </location>
</feature>
<protein>
    <submittedName>
        <fullName evidence="2">Uncharacterized protein</fullName>
    </submittedName>
</protein>
<reference evidence="2" key="1">
    <citation type="journal article" date="2020" name="Stud. Mycol.">
        <title>101 Dothideomycetes genomes: a test case for predicting lifestyles and emergence of pathogens.</title>
        <authorList>
            <person name="Haridas S."/>
            <person name="Albert R."/>
            <person name="Binder M."/>
            <person name="Bloem J."/>
            <person name="Labutti K."/>
            <person name="Salamov A."/>
            <person name="Andreopoulos B."/>
            <person name="Baker S."/>
            <person name="Barry K."/>
            <person name="Bills G."/>
            <person name="Bluhm B."/>
            <person name="Cannon C."/>
            <person name="Castanera R."/>
            <person name="Culley D."/>
            <person name="Daum C."/>
            <person name="Ezra D."/>
            <person name="Gonzalez J."/>
            <person name="Henrissat B."/>
            <person name="Kuo A."/>
            <person name="Liang C."/>
            <person name="Lipzen A."/>
            <person name="Lutzoni F."/>
            <person name="Magnuson J."/>
            <person name="Mondo S."/>
            <person name="Nolan M."/>
            <person name="Ohm R."/>
            <person name="Pangilinan J."/>
            <person name="Park H.-J."/>
            <person name="Ramirez L."/>
            <person name="Alfaro M."/>
            <person name="Sun H."/>
            <person name="Tritt A."/>
            <person name="Yoshinaga Y."/>
            <person name="Zwiers L.-H."/>
            <person name="Turgeon B."/>
            <person name="Goodwin S."/>
            <person name="Spatafora J."/>
            <person name="Crous P."/>
            <person name="Grigoriev I."/>
        </authorList>
    </citation>
    <scope>NUCLEOTIDE SEQUENCE</scope>
    <source>
        <strain evidence="2">CBS 121739</strain>
    </source>
</reference>
<evidence type="ECO:0000313" key="2">
    <source>
        <dbReference type="EMBL" id="KAF2758151.1"/>
    </source>
</evidence>
<dbReference type="EMBL" id="ML996572">
    <property type="protein sequence ID" value="KAF2758151.1"/>
    <property type="molecule type" value="Genomic_DNA"/>
</dbReference>
<dbReference type="RefSeq" id="XP_033600602.1">
    <property type="nucleotide sequence ID" value="XM_033744023.1"/>
</dbReference>
<dbReference type="GO" id="GO:0043022">
    <property type="term" value="F:ribosome binding"/>
    <property type="evidence" value="ECO:0007669"/>
    <property type="project" value="InterPro"/>
</dbReference>
<evidence type="ECO:0000313" key="3">
    <source>
        <dbReference type="Proteomes" id="UP000799437"/>
    </source>
</evidence>
<keyword evidence="3" id="KW-1185">Reference proteome</keyword>
<name>A0A6A6WAK6_9PEZI</name>
<accession>A0A6A6WAK6</accession>
<dbReference type="PANTHER" id="PTHR28250">
    <property type="entry name" value="CYTOCHROME B PRE-MRNA-PROCESSING PROTEIN 6"/>
    <property type="match status" value="1"/>
</dbReference>